<protein>
    <submittedName>
        <fullName evidence="1">Uncharacterized protein</fullName>
    </submittedName>
</protein>
<reference evidence="1 2" key="1">
    <citation type="submission" date="2018-11" db="EMBL/GenBank/DDBJ databases">
        <authorList>
            <consortium name="Pathogen Informatics"/>
        </authorList>
    </citation>
    <scope>NUCLEOTIDE SEQUENCE [LARGE SCALE GENOMIC DNA]</scope>
    <source>
        <strain>Denwood</strain>
        <strain evidence="2">Zambia</strain>
    </source>
</reference>
<keyword evidence="2" id="KW-1185">Reference proteome</keyword>
<proteinExistence type="predicted"/>
<accession>A0A3P8L0X4</accession>
<dbReference type="AlphaFoldDB" id="A0A3P8L0X4"/>
<evidence type="ECO:0000313" key="2">
    <source>
        <dbReference type="Proteomes" id="UP000269396"/>
    </source>
</evidence>
<dbReference type="EMBL" id="UZAL01052617">
    <property type="protein sequence ID" value="VDP87769.1"/>
    <property type="molecule type" value="Genomic_DNA"/>
</dbReference>
<sequence>MQGNFVYPVPSRDELTRLARSGGASVVFSRDVCSPIRLARYAIESANNSSIWDLNTVEANKEFDQETNDNISFIDEITMIDSNNPSSLLVLYDPGVLSKPKNESCNKSTYAVETVSKALNLIKPKKSTNTLNSLADDLPPPLQSIPCTWLLDCAAEYRLLPFPNC</sequence>
<name>A0A3P8L0X4_9TREM</name>
<evidence type="ECO:0000313" key="1">
    <source>
        <dbReference type="EMBL" id="VDP87769.1"/>
    </source>
</evidence>
<organism evidence="1 2">
    <name type="scientific">Schistosoma mattheei</name>
    <dbReference type="NCBI Taxonomy" id="31246"/>
    <lineage>
        <taxon>Eukaryota</taxon>
        <taxon>Metazoa</taxon>
        <taxon>Spiralia</taxon>
        <taxon>Lophotrochozoa</taxon>
        <taxon>Platyhelminthes</taxon>
        <taxon>Trematoda</taxon>
        <taxon>Digenea</taxon>
        <taxon>Strigeidida</taxon>
        <taxon>Schistosomatoidea</taxon>
        <taxon>Schistosomatidae</taxon>
        <taxon>Schistosoma</taxon>
    </lineage>
</organism>
<gene>
    <name evidence="1" type="ORF">SMTD_LOCUS22614</name>
</gene>
<dbReference type="Proteomes" id="UP000269396">
    <property type="component" value="Unassembled WGS sequence"/>
</dbReference>